<dbReference type="RefSeq" id="WP_021236241.1">
    <property type="nucleotide sequence ID" value="NZ_ATHL01000153.1"/>
</dbReference>
<keyword evidence="1" id="KW-0732">Signal</keyword>
<dbReference type="AlphaFoldDB" id="T0I7P2"/>
<gene>
    <name evidence="3" type="ORF">L284_22890</name>
</gene>
<dbReference type="GO" id="GO:0009279">
    <property type="term" value="C:cell outer membrane"/>
    <property type="evidence" value="ECO:0007669"/>
    <property type="project" value="TreeGrafter"/>
</dbReference>
<dbReference type="InterPro" id="IPR025949">
    <property type="entry name" value="PapC-like_C"/>
</dbReference>
<protein>
    <recommendedName>
        <fullName evidence="2">PapC-like C-terminal domain-containing protein</fullName>
    </recommendedName>
</protein>
<dbReference type="Proteomes" id="UP000015527">
    <property type="component" value="Unassembled WGS sequence"/>
</dbReference>
<evidence type="ECO:0000256" key="1">
    <source>
        <dbReference type="SAM" id="SignalP"/>
    </source>
</evidence>
<dbReference type="OrthoDB" id="8587at2"/>
<evidence type="ECO:0000313" key="3">
    <source>
        <dbReference type="EMBL" id="EQB07710.1"/>
    </source>
</evidence>
<evidence type="ECO:0000313" key="4">
    <source>
        <dbReference type="Proteomes" id="UP000015527"/>
    </source>
</evidence>
<dbReference type="PATRIC" id="fig|1096930.3.peg.4508"/>
<name>T0I7P2_9SPHN</name>
<dbReference type="Pfam" id="PF00577">
    <property type="entry name" value="Usher"/>
    <property type="match status" value="1"/>
</dbReference>
<comment type="caution">
    <text evidence="3">The sequence shown here is derived from an EMBL/GenBank/DDBJ whole genome shotgun (WGS) entry which is preliminary data.</text>
</comment>
<proteinExistence type="predicted"/>
<dbReference type="GO" id="GO:0015473">
    <property type="term" value="F:fimbrial usher porin activity"/>
    <property type="evidence" value="ECO:0007669"/>
    <property type="project" value="InterPro"/>
</dbReference>
<dbReference type="InterPro" id="IPR042186">
    <property type="entry name" value="FimD_plug_dom"/>
</dbReference>
<dbReference type="EMBL" id="ATHL01000153">
    <property type="protein sequence ID" value="EQB07710.1"/>
    <property type="molecule type" value="Genomic_DNA"/>
</dbReference>
<organism evidence="3 4">
    <name type="scientific">Novosphingobium lindaniclasticum LE124</name>
    <dbReference type="NCBI Taxonomy" id="1096930"/>
    <lineage>
        <taxon>Bacteria</taxon>
        <taxon>Pseudomonadati</taxon>
        <taxon>Pseudomonadota</taxon>
        <taxon>Alphaproteobacteria</taxon>
        <taxon>Sphingomonadales</taxon>
        <taxon>Sphingomonadaceae</taxon>
        <taxon>Novosphingobium</taxon>
    </lineage>
</organism>
<sequence length="790" mass="84154">MPAFAAVLLAPTPLVAAPAPRIAYADLGLDAFTDLPPPPDRADFAAEQRLELELFVNGMGSGVVAPVIKQGSRFQVRAEDLRRAGMVLTAGDERLFLDSLDGVVADYDAARQQLHLTVLPKYLPAQKIGNGARVFRPALRDMGALLNYDAYATGGGGIPFQASLWHEARFFGPAGVFSTTGALRSGGGGSLGSAGGYMRFDTYWRWSDERSMITIEAGDVITRSLSWAPAVRLGGAQISRDFSVRPDVITYPLPEFAGSAALPSTVDLVVNGQRIAGSRVNPGPFALDTLPPITGSGQANLIVTDVHGRSVVTAVPFYVSSTLLRRGFTDYSFAGGVLRRNYGLRSFDYGTPAASAYLRRGVTAGLTLELRAETTREMHLAGAGGVARIGNLGIVNASYSRSFGQGTGGELALGYEYQARTFSFGLRHTRRDSGYVDLGRLEWDDDGWERQTAATASVALGGSGTLGLGYFDLRRENTRRARYANASWTLPLWGESRLYATLSRELSGGAGGSGGRRGSNWSGALTLTVPLGSGMVSGGVTRDDRGRNGLRADYARPIPTDGGFGWNASVYRDSGQTPYLRGDLAWRTQPIQLRAGGYGQRDMTGWFGASGALVFMDGGLFAANRVTDAFALVSTNGEAGIPVRYENQVIGETDRNGQLLVPAASAWYPAHYDIDTLSLPPSVQADRVSQRVAVAAGSGYVVRFPIERVRSARAVIVDAGGEPLPAGTVVMLNSVAKTYVGWDGMLYLENVSSRNELVVTLPEGVPCRIAFEAGAPSDAILDLGRLTCRP</sequence>
<dbReference type="InterPro" id="IPR000015">
    <property type="entry name" value="Fimb_usher"/>
</dbReference>
<dbReference type="PANTHER" id="PTHR30451">
    <property type="entry name" value="OUTER MEMBRANE USHER PROTEIN"/>
    <property type="match status" value="1"/>
</dbReference>
<accession>T0I7P2</accession>
<dbReference type="GO" id="GO:0009297">
    <property type="term" value="P:pilus assembly"/>
    <property type="evidence" value="ECO:0007669"/>
    <property type="project" value="InterPro"/>
</dbReference>
<dbReference type="eggNOG" id="COG3188">
    <property type="taxonomic scope" value="Bacteria"/>
</dbReference>
<dbReference type="Pfam" id="PF13953">
    <property type="entry name" value="PapC_C"/>
    <property type="match status" value="1"/>
</dbReference>
<dbReference type="Gene3D" id="2.60.40.3110">
    <property type="match status" value="1"/>
</dbReference>
<dbReference type="Gene3D" id="2.60.40.2610">
    <property type="entry name" value="Outer membrane usher protein FimD, plug domain"/>
    <property type="match status" value="1"/>
</dbReference>
<keyword evidence="4" id="KW-1185">Reference proteome</keyword>
<feature type="domain" description="PapC-like C-terminal" evidence="2">
    <location>
        <begin position="716"/>
        <end position="771"/>
    </location>
</feature>
<feature type="signal peptide" evidence="1">
    <location>
        <begin position="1"/>
        <end position="16"/>
    </location>
</feature>
<evidence type="ECO:0000259" key="2">
    <source>
        <dbReference type="Pfam" id="PF13953"/>
    </source>
</evidence>
<reference evidence="3 4" key="1">
    <citation type="journal article" date="2013" name="Genome Announc.">
        <title>Genome Sequence of Novosphingobium lindaniclasticum LE124T, Isolated from a Hexachlorocyclohexane Dumpsite.</title>
        <authorList>
            <person name="Saxena A."/>
            <person name="Nayyar N."/>
            <person name="Sangwan N."/>
            <person name="Kumari R."/>
            <person name="Khurana J.P."/>
            <person name="Lal R."/>
        </authorList>
    </citation>
    <scope>NUCLEOTIDE SEQUENCE [LARGE SCALE GENOMIC DNA]</scope>
    <source>
        <strain evidence="3 4">LE124</strain>
    </source>
</reference>
<feature type="chain" id="PRO_5004565030" description="PapC-like C-terminal domain-containing protein" evidence="1">
    <location>
        <begin position="17"/>
        <end position="790"/>
    </location>
</feature>
<dbReference type="PANTHER" id="PTHR30451:SF5">
    <property type="entry name" value="SLR0019 PROTEIN"/>
    <property type="match status" value="1"/>
</dbReference>